<name>A0A4Q9XXA8_9LACO</name>
<feature type="compositionally biased region" description="Polar residues" evidence="1">
    <location>
        <begin position="83"/>
        <end position="98"/>
    </location>
</feature>
<evidence type="ECO:0000313" key="3">
    <source>
        <dbReference type="Proteomes" id="UP000292648"/>
    </source>
</evidence>
<dbReference type="EMBL" id="SEHH01000253">
    <property type="protein sequence ID" value="TBX31491.1"/>
    <property type="molecule type" value="Genomic_DNA"/>
</dbReference>
<organism evidence="2 3">
    <name type="scientific">Lactiplantibacillus paraplantarum</name>
    <dbReference type="NCBI Taxonomy" id="60520"/>
    <lineage>
        <taxon>Bacteria</taxon>
        <taxon>Bacillati</taxon>
        <taxon>Bacillota</taxon>
        <taxon>Bacilli</taxon>
        <taxon>Lactobacillales</taxon>
        <taxon>Lactobacillaceae</taxon>
        <taxon>Lactiplantibacillus</taxon>
    </lineage>
</organism>
<proteinExistence type="predicted"/>
<gene>
    <name evidence="2" type="ORF">EUZ87_17170</name>
</gene>
<evidence type="ECO:0000256" key="1">
    <source>
        <dbReference type="SAM" id="MobiDB-lite"/>
    </source>
</evidence>
<protein>
    <submittedName>
        <fullName evidence="2">Uncharacterized protein</fullName>
    </submittedName>
</protein>
<feature type="region of interest" description="Disordered" evidence="1">
    <location>
        <begin position="68"/>
        <end position="111"/>
    </location>
</feature>
<dbReference type="Proteomes" id="UP000292648">
    <property type="component" value="Unassembled WGS sequence"/>
</dbReference>
<comment type="caution">
    <text evidence="2">The sequence shown here is derived from an EMBL/GenBank/DDBJ whole genome shotgun (WGS) entry which is preliminary data.</text>
</comment>
<feature type="compositionally biased region" description="Low complexity" evidence="1">
    <location>
        <begin position="172"/>
        <end position="184"/>
    </location>
</feature>
<evidence type="ECO:0000313" key="2">
    <source>
        <dbReference type="EMBL" id="TBX31491.1"/>
    </source>
</evidence>
<accession>A0A4Q9XXA8</accession>
<feature type="region of interest" description="Disordered" evidence="1">
    <location>
        <begin position="144"/>
        <end position="210"/>
    </location>
</feature>
<reference evidence="2 3" key="1">
    <citation type="submission" date="2019-01" db="EMBL/GenBank/DDBJ databases">
        <title>Draft genome sequence of Lactobacillus paraplantarum OSY-TC318, a Producer of the novel lantibiotic Paraplantaracin TC318.</title>
        <authorList>
            <person name="Hussein W.E."/>
            <person name="Huang E."/>
            <person name="Yousef A.E."/>
        </authorList>
    </citation>
    <scope>NUCLEOTIDE SEQUENCE [LARGE SCALE GENOMIC DNA]</scope>
    <source>
        <strain evidence="2 3">OSY-TC318</strain>
    </source>
</reference>
<sequence>MEITAFSLTGIYWDNHGWDGKAELTVHADLVGRHSPVTLKFEGLDQPAEMQALFDAFGLHHQIKLVTESTHSAETDPSKDETTSVPVTEDNQQATTKSGPKGQQEAKPIVAGERLQPVDETQDFDPEKVGTAVADHLASATKVDQAAPKLNVPSALPSQGHPKPFTATDFEQQPTNQQTVNQPTIFGADGDKLTREEVDDTPESDSLPGL</sequence>
<feature type="compositionally biased region" description="Basic and acidic residues" evidence="1">
    <location>
        <begin position="71"/>
        <end position="82"/>
    </location>
</feature>
<dbReference type="AlphaFoldDB" id="A0A4Q9XXA8"/>